<dbReference type="EMBL" id="JAUSVX010000029">
    <property type="protein sequence ID" value="MDQ0475043.1"/>
    <property type="molecule type" value="Genomic_DNA"/>
</dbReference>
<dbReference type="RefSeq" id="WP_307285688.1">
    <property type="nucleotide sequence ID" value="NZ_JAUSVX010000029.1"/>
</dbReference>
<protein>
    <submittedName>
        <fullName evidence="1">Uncharacterized protein</fullName>
    </submittedName>
</protein>
<evidence type="ECO:0000313" key="2">
    <source>
        <dbReference type="Proteomes" id="UP001242480"/>
    </source>
</evidence>
<name>A0ABU0JL90_9HYPH</name>
<proteinExistence type="predicted"/>
<keyword evidence="2" id="KW-1185">Reference proteome</keyword>
<reference evidence="1 2" key="1">
    <citation type="submission" date="2023-07" db="EMBL/GenBank/DDBJ databases">
        <title>Genomic Encyclopedia of Type Strains, Phase IV (KMG-IV): sequencing the most valuable type-strain genomes for metagenomic binning, comparative biology and taxonomic classification.</title>
        <authorList>
            <person name="Goeker M."/>
        </authorList>
    </citation>
    <scope>NUCLEOTIDE SEQUENCE [LARGE SCALE GENOMIC DNA]</scope>
    <source>
        <strain evidence="1 2">DSM 19619</strain>
    </source>
</reference>
<comment type="caution">
    <text evidence="1">The sequence shown here is derived from an EMBL/GenBank/DDBJ whole genome shotgun (WGS) entry which is preliminary data.</text>
</comment>
<evidence type="ECO:0000313" key="1">
    <source>
        <dbReference type="EMBL" id="MDQ0475043.1"/>
    </source>
</evidence>
<dbReference type="Proteomes" id="UP001242480">
    <property type="component" value="Unassembled WGS sequence"/>
</dbReference>
<organism evidence="1 2">
    <name type="scientific">Labrys wisconsinensis</name>
    <dbReference type="NCBI Taxonomy" id="425677"/>
    <lineage>
        <taxon>Bacteria</taxon>
        <taxon>Pseudomonadati</taxon>
        <taxon>Pseudomonadota</taxon>
        <taxon>Alphaproteobacteria</taxon>
        <taxon>Hyphomicrobiales</taxon>
        <taxon>Xanthobacteraceae</taxon>
        <taxon>Labrys</taxon>
    </lineage>
</organism>
<accession>A0ABU0JL90</accession>
<gene>
    <name evidence="1" type="ORF">QO011_008085</name>
</gene>
<sequence length="47" mass="5295">MEPAFTDLAERAEMAGWSRLEVATALNGLAFARMTMLRQMEDGDRPH</sequence>